<organism evidence="2">
    <name type="scientific">Hokovirus HKV1</name>
    <dbReference type="NCBI Taxonomy" id="1977638"/>
    <lineage>
        <taxon>Viruses</taxon>
        <taxon>Varidnaviria</taxon>
        <taxon>Bamfordvirae</taxon>
        <taxon>Nucleocytoviricota</taxon>
        <taxon>Megaviricetes</taxon>
        <taxon>Imitervirales</taxon>
        <taxon>Mimiviridae</taxon>
        <taxon>Klosneuvirinae</taxon>
        <taxon>Hokovirus</taxon>
    </lineage>
</organism>
<feature type="compositionally biased region" description="Acidic residues" evidence="1">
    <location>
        <begin position="140"/>
        <end position="166"/>
    </location>
</feature>
<evidence type="ECO:0000313" key="2">
    <source>
        <dbReference type="EMBL" id="ARF10431.1"/>
    </source>
</evidence>
<proteinExistence type="predicted"/>
<accession>A0A1V0SFH2</accession>
<dbReference type="EMBL" id="KY684103">
    <property type="protein sequence ID" value="ARF10431.1"/>
    <property type="molecule type" value="Genomic_DNA"/>
</dbReference>
<evidence type="ECO:0000256" key="1">
    <source>
        <dbReference type="SAM" id="MobiDB-lite"/>
    </source>
</evidence>
<feature type="region of interest" description="Disordered" evidence="1">
    <location>
        <begin position="135"/>
        <end position="166"/>
    </location>
</feature>
<reference evidence="2" key="1">
    <citation type="journal article" date="2017" name="Science">
        <title>Giant viruses with an expanded complement of translation system components.</title>
        <authorList>
            <person name="Schulz F."/>
            <person name="Yutin N."/>
            <person name="Ivanova N.N."/>
            <person name="Ortega D.R."/>
            <person name="Lee T.K."/>
            <person name="Vierheilig J."/>
            <person name="Daims H."/>
            <person name="Horn M."/>
            <person name="Wagner M."/>
            <person name="Jensen G.J."/>
            <person name="Kyrpides N.C."/>
            <person name="Koonin E.V."/>
            <person name="Woyke T."/>
        </authorList>
    </citation>
    <scope>NUCLEOTIDE SEQUENCE</scope>
    <source>
        <strain evidence="2">HKV1</strain>
    </source>
</reference>
<sequence>MNTTQDIECMKQKIAVNPERITIDIRLRVALEIAVSTIPISYEKNDLGDFHILNFAEMDQYITRVLNNSQLLPFYGDIPVCANGPFSLILDNGNLVFDFYFERKELFSFNYDEFEYQFENDYGIQIESIEITDNSPCYFSDDDDDDNDDDDNDDNDDNNDDNDDNI</sequence>
<name>A0A1V0SFH2_9VIRU</name>
<gene>
    <name evidence="2" type="ORF">Hokovirus_1_310</name>
</gene>
<protein>
    <submittedName>
        <fullName evidence="2">Uncharacterized protein</fullName>
    </submittedName>
</protein>